<sequence length="50" mass="5600">MTLPGVGVPSRRPEDTFCNPTEVIIGRGYDLHVFHCPQDYAHPPATTMQF</sequence>
<dbReference type="RefSeq" id="WP_344139394.1">
    <property type="nucleotide sequence ID" value="NZ_BAAALT010000275.1"/>
</dbReference>
<evidence type="ECO:0000313" key="1">
    <source>
        <dbReference type="EMBL" id="GAA1832773.1"/>
    </source>
</evidence>
<dbReference type="Proteomes" id="UP001500218">
    <property type="component" value="Unassembled WGS sequence"/>
</dbReference>
<gene>
    <name evidence="1" type="ORF">GCM10009682_59070</name>
</gene>
<reference evidence="2" key="1">
    <citation type="journal article" date="2019" name="Int. J. Syst. Evol. Microbiol.">
        <title>The Global Catalogue of Microorganisms (GCM) 10K type strain sequencing project: providing services to taxonomists for standard genome sequencing and annotation.</title>
        <authorList>
            <consortium name="The Broad Institute Genomics Platform"/>
            <consortium name="The Broad Institute Genome Sequencing Center for Infectious Disease"/>
            <person name="Wu L."/>
            <person name="Ma J."/>
        </authorList>
    </citation>
    <scope>NUCLEOTIDE SEQUENCE [LARGE SCALE GENOMIC DNA]</scope>
    <source>
        <strain evidence="2">JCM 13250</strain>
    </source>
</reference>
<evidence type="ECO:0000313" key="2">
    <source>
        <dbReference type="Proteomes" id="UP001500218"/>
    </source>
</evidence>
<dbReference type="EMBL" id="BAAALT010000275">
    <property type="protein sequence ID" value="GAA1832773.1"/>
    <property type="molecule type" value="Genomic_DNA"/>
</dbReference>
<name>A0ABP4YW22_9ACTN</name>
<comment type="caution">
    <text evidence="1">The sequence shown here is derived from an EMBL/GenBank/DDBJ whole genome shotgun (WGS) entry which is preliminary data.</text>
</comment>
<keyword evidence="2" id="KW-1185">Reference proteome</keyword>
<accession>A0ABP4YW22</accession>
<organism evidence="1 2">
    <name type="scientific">Luedemannella flava</name>
    <dbReference type="NCBI Taxonomy" id="349316"/>
    <lineage>
        <taxon>Bacteria</taxon>
        <taxon>Bacillati</taxon>
        <taxon>Actinomycetota</taxon>
        <taxon>Actinomycetes</taxon>
        <taxon>Micromonosporales</taxon>
        <taxon>Micromonosporaceae</taxon>
        <taxon>Luedemannella</taxon>
    </lineage>
</organism>
<protein>
    <submittedName>
        <fullName evidence="1">Uncharacterized protein</fullName>
    </submittedName>
</protein>
<proteinExistence type="predicted"/>